<gene>
    <name evidence="1" type="ORF">NDU88_002625</name>
</gene>
<dbReference type="Proteomes" id="UP001066276">
    <property type="component" value="Chromosome 9"/>
</dbReference>
<sequence>MVRTKDRHMQQTNKMNKYAMVRWPDDLGVAGSAGEMRDQGSELDPPREPLLSKIVATIHDLKGSLEPQLDAVVINVGLLRLTFKKFPTKF</sequence>
<organism evidence="1 2">
    <name type="scientific">Pleurodeles waltl</name>
    <name type="common">Iberian ribbed newt</name>
    <dbReference type="NCBI Taxonomy" id="8319"/>
    <lineage>
        <taxon>Eukaryota</taxon>
        <taxon>Metazoa</taxon>
        <taxon>Chordata</taxon>
        <taxon>Craniata</taxon>
        <taxon>Vertebrata</taxon>
        <taxon>Euteleostomi</taxon>
        <taxon>Amphibia</taxon>
        <taxon>Batrachia</taxon>
        <taxon>Caudata</taxon>
        <taxon>Salamandroidea</taxon>
        <taxon>Salamandridae</taxon>
        <taxon>Pleurodelinae</taxon>
        <taxon>Pleurodeles</taxon>
    </lineage>
</organism>
<evidence type="ECO:0000313" key="2">
    <source>
        <dbReference type="Proteomes" id="UP001066276"/>
    </source>
</evidence>
<dbReference type="AlphaFoldDB" id="A0AAV7MPF5"/>
<evidence type="ECO:0000313" key="1">
    <source>
        <dbReference type="EMBL" id="KAJ1105217.1"/>
    </source>
</evidence>
<keyword evidence="2" id="KW-1185">Reference proteome</keyword>
<dbReference type="EMBL" id="JANPWB010000013">
    <property type="protein sequence ID" value="KAJ1105217.1"/>
    <property type="molecule type" value="Genomic_DNA"/>
</dbReference>
<comment type="caution">
    <text evidence="1">The sequence shown here is derived from an EMBL/GenBank/DDBJ whole genome shotgun (WGS) entry which is preliminary data.</text>
</comment>
<protein>
    <submittedName>
        <fullName evidence="1">Uncharacterized protein</fullName>
    </submittedName>
</protein>
<name>A0AAV7MPF5_PLEWA</name>
<proteinExistence type="predicted"/>
<accession>A0AAV7MPF5</accession>
<reference evidence="1" key="1">
    <citation type="journal article" date="2022" name="bioRxiv">
        <title>Sequencing and chromosome-scale assembly of the giantPleurodeles waltlgenome.</title>
        <authorList>
            <person name="Brown T."/>
            <person name="Elewa A."/>
            <person name="Iarovenko S."/>
            <person name="Subramanian E."/>
            <person name="Araus A.J."/>
            <person name="Petzold A."/>
            <person name="Susuki M."/>
            <person name="Suzuki K.-i.T."/>
            <person name="Hayashi T."/>
            <person name="Toyoda A."/>
            <person name="Oliveira C."/>
            <person name="Osipova E."/>
            <person name="Leigh N.D."/>
            <person name="Simon A."/>
            <person name="Yun M.H."/>
        </authorList>
    </citation>
    <scope>NUCLEOTIDE SEQUENCE</scope>
    <source>
        <strain evidence="1">20211129_DDA</strain>
        <tissue evidence="1">Liver</tissue>
    </source>
</reference>